<keyword evidence="6" id="KW-1185">Reference proteome</keyword>
<evidence type="ECO:0000256" key="2">
    <source>
        <dbReference type="ARBA" id="ARBA00023242"/>
    </source>
</evidence>
<name>A0A8J5MYH5_HOMAM</name>
<dbReference type="EMBL" id="JAHLQT010020073">
    <property type="protein sequence ID" value="KAG7168503.1"/>
    <property type="molecule type" value="Genomic_DNA"/>
</dbReference>
<proteinExistence type="inferred from homology"/>
<dbReference type="PANTHER" id="PTHR23424:SF23">
    <property type="entry name" value="PROTEIN SAAL1"/>
    <property type="match status" value="1"/>
</dbReference>
<evidence type="ECO:0000313" key="5">
    <source>
        <dbReference type="EMBL" id="KAG7168503.1"/>
    </source>
</evidence>
<feature type="compositionally biased region" description="Polar residues" evidence="4">
    <location>
        <begin position="1"/>
        <end position="15"/>
    </location>
</feature>
<dbReference type="Proteomes" id="UP000747542">
    <property type="component" value="Unassembled WGS sequence"/>
</dbReference>
<dbReference type="GO" id="GO:0005654">
    <property type="term" value="C:nucleoplasm"/>
    <property type="evidence" value="ECO:0007669"/>
    <property type="project" value="TreeGrafter"/>
</dbReference>
<evidence type="ECO:0000256" key="4">
    <source>
        <dbReference type="SAM" id="MobiDB-lite"/>
    </source>
</evidence>
<feature type="compositionally biased region" description="Polar residues" evidence="4">
    <location>
        <begin position="23"/>
        <end position="38"/>
    </location>
</feature>
<accession>A0A8J5MYH5</accession>
<gene>
    <name evidence="5" type="primary">SAAL1-L</name>
    <name evidence="5" type="ORF">Hamer_G002583</name>
</gene>
<evidence type="ECO:0000256" key="1">
    <source>
        <dbReference type="ARBA" id="ARBA00004123"/>
    </source>
</evidence>
<feature type="region of interest" description="Disordered" evidence="4">
    <location>
        <begin position="1"/>
        <end position="38"/>
    </location>
</feature>
<dbReference type="PANTHER" id="PTHR23424">
    <property type="entry name" value="SERUM AMYLOID A"/>
    <property type="match status" value="1"/>
</dbReference>
<evidence type="ECO:0000313" key="6">
    <source>
        <dbReference type="Proteomes" id="UP000747542"/>
    </source>
</evidence>
<protein>
    <submittedName>
        <fullName evidence="5">SAAL1-like</fullName>
    </submittedName>
</protein>
<sequence>MESQTTSLVNYNSPAGSPGVHNQLPQSTSLQPSPHINTEQIELSPRTVGILSEVPEETLKTKNPLEPVEEDTAEKSDSILELAEDVENAACQLWDMTAEPDVVDYLLGLSVVDILHLAKDIITLSRAPRLTEVVVGVVANLCCQSVGCEKVIGHRLLLNSCLTLMHTTDDVPTLIEAFRFLRLLIWHLTYRMAPQDRSQCPIMIALKSLVEGVVEVIRHFLKQWEKSSGQELPKIVHRGVLILYSFVATPAVDIISSFDRYESLLEPILVSYVEHLAKVESVDELLEGESAERLTYALGLSELLVPTMRHPNILLTVGKLLALTQEASHHYTAIHNQV</sequence>
<organism evidence="5 6">
    <name type="scientific">Homarus americanus</name>
    <name type="common">American lobster</name>
    <dbReference type="NCBI Taxonomy" id="6706"/>
    <lineage>
        <taxon>Eukaryota</taxon>
        <taxon>Metazoa</taxon>
        <taxon>Ecdysozoa</taxon>
        <taxon>Arthropoda</taxon>
        <taxon>Crustacea</taxon>
        <taxon>Multicrustacea</taxon>
        <taxon>Malacostraca</taxon>
        <taxon>Eumalacostraca</taxon>
        <taxon>Eucarida</taxon>
        <taxon>Decapoda</taxon>
        <taxon>Pleocyemata</taxon>
        <taxon>Astacidea</taxon>
        <taxon>Nephropoidea</taxon>
        <taxon>Nephropidae</taxon>
        <taxon>Homarus</taxon>
    </lineage>
</organism>
<dbReference type="AlphaFoldDB" id="A0A8J5MYH5"/>
<evidence type="ECO:0000256" key="3">
    <source>
        <dbReference type="ARBA" id="ARBA00038401"/>
    </source>
</evidence>
<comment type="caution">
    <text evidence="5">The sequence shown here is derived from an EMBL/GenBank/DDBJ whole genome shotgun (WGS) entry which is preliminary data.</text>
</comment>
<comment type="similarity">
    <text evidence="3">Belongs to the SAAL1 family.</text>
</comment>
<comment type="subcellular location">
    <subcellularLocation>
        <location evidence="1">Nucleus</location>
    </subcellularLocation>
</comment>
<dbReference type="InterPro" id="IPR052464">
    <property type="entry name" value="Synovial_Prolif_Regulator"/>
</dbReference>
<keyword evidence="2" id="KW-0539">Nucleus</keyword>
<reference evidence="5" key="1">
    <citation type="journal article" date="2021" name="Sci. Adv.">
        <title>The American lobster genome reveals insights on longevity, neural, and immune adaptations.</title>
        <authorList>
            <person name="Polinski J.M."/>
            <person name="Zimin A.V."/>
            <person name="Clark K.F."/>
            <person name="Kohn A.B."/>
            <person name="Sadowski N."/>
            <person name="Timp W."/>
            <person name="Ptitsyn A."/>
            <person name="Khanna P."/>
            <person name="Romanova D.Y."/>
            <person name="Williams P."/>
            <person name="Greenwood S.J."/>
            <person name="Moroz L.L."/>
            <person name="Walt D.R."/>
            <person name="Bodnar A.G."/>
        </authorList>
    </citation>
    <scope>NUCLEOTIDE SEQUENCE</scope>
    <source>
        <strain evidence="5">GMGI-L3</strain>
    </source>
</reference>